<dbReference type="PANTHER" id="PTHR43213">
    <property type="entry name" value="BIFUNCTIONAL DTTP/UTP PYROPHOSPHATASE/METHYLTRANSFERASE PROTEIN-RELATED"/>
    <property type="match status" value="1"/>
</dbReference>
<dbReference type="RefSeq" id="WP_349243811.1">
    <property type="nucleotide sequence ID" value="NZ_JASCXX010000004.1"/>
</dbReference>
<comment type="catalytic activity">
    <reaction evidence="4">
        <text>UTP + H2O = UMP + diphosphate + H(+)</text>
        <dbReference type="Rhea" id="RHEA:29395"/>
        <dbReference type="ChEBI" id="CHEBI:15377"/>
        <dbReference type="ChEBI" id="CHEBI:15378"/>
        <dbReference type="ChEBI" id="CHEBI:33019"/>
        <dbReference type="ChEBI" id="CHEBI:46398"/>
        <dbReference type="ChEBI" id="CHEBI:57865"/>
        <dbReference type="EC" id="3.6.1.9"/>
    </reaction>
</comment>
<evidence type="ECO:0000256" key="3">
    <source>
        <dbReference type="ARBA" id="ARBA00023080"/>
    </source>
</evidence>
<comment type="cofactor">
    <cofactor evidence="1 4">
        <name>a divalent metal cation</name>
        <dbReference type="ChEBI" id="CHEBI:60240"/>
    </cofactor>
</comment>
<accession>A0AAW6TWZ9</accession>
<dbReference type="NCBIfam" id="TIGR00172">
    <property type="entry name" value="maf"/>
    <property type="match status" value="1"/>
</dbReference>
<comment type="function">
    <text evidence="4">Nucleoside triphosphate pyrophosphatase that hydrolyzes dTTP and UTP. May have a dual role in cell division arrest and in preventing the incorporation of modified nucleotides into cellular nucleic acids.</text>
</comment>
<reference evidence="5" key="1">
    <citation type="submission" date="2023-05" db="EMBL/GenBank/DDBJ databases">
        <title>Anaerotaeda fermentans gen. nov., sp. nov., a novel anaerobic planctomycete of the new family within the order Sedimentisphaerales isolated from Taman Peninsula, Russia.</title>
        <authorList>
            <person name="Khomyakova M.A."/>
            <person name="Merkel A.Y."/>
            <person name="Slobodkin A.I."/>
        </authorList>
    </citation>
    <scope>NUCLEOTIDE SEQUENCE</scope>
    <source>
        <strain evidence="5">M17dextr</strain>
    </source>
</reference>
<feature type="site" description="Important for substrate specificity" evidence="4">
    <location>
        <position position="86"/>
    </location>
</feature>
<keyword evidence="4" id="KW-0963">Cytoplasm</keyword>
<evidence type="ECO:0000256" key="4">
    <source>
        <dbReference type="HAMAP-Rule" id="MF_00528"/>
    </source>
</evidence>
<dbReference type="InterPro" id="IPR003697">
    <property type="entry name" value="Maf-like"/>
</dbReference>
<dbReference type="AlphaFoldDB" id="A0AAW6TWZ9"/>
<comment type="caution">
    <text evidence="4">Lacks conserved residue(s) required for the propagation of feature annotation.</text>
</comment>
<gene>
    <name evidence="5" type="ORF">QJ522_05070</name>
</gene>
<evidence type="ECO:0000256" key="2">
    <source>
        <dbReference type="ARBA" id="ARBA00022801"/>
    </source>
</evidence>
<evidence type="ECO:0000313" key="6">
    <source>
        <dbReference type="Proteomes" id="UP001431776"/>
    </source>
</evidence>
<comment type="catalytic activity">
    <reaction evidence="4">
        <text>dTTP + H2O = dTMP + diphosphate + H(+)</text>
        <dbReference type="Rhea" id="RHEA:28534"/>
        <dbReference type="ChEBI" id="CHEBI:15377"/>
        <dbReference type="ChEBI" id="CHEBI:15378"/>
        <dbReference type="ChEBI" id="CHEBI:33019"/>
        <dbReference type="ChEBI" id="CHEBI:37568"/>
        <dbReference type="ChEBI" id="CHEBI:63528"/>
        <dbReference type="EC" id="3.6.1.9"/>
    </reaction>
</comment>
<evidence type="ECO:0000313" key="5">
    <source>
        <dbReference type="EMBL" id="MDI6448406.1"/>
    </source>
</evidence>
<dbReference type="CDD" id="cd00555">
    <property type="entry name" value="Maf"/>
    <property type="match status" value="1"/>
</dbReference>
<dbReference type="HAMAP" id="MF_00528">
    <property type="entry name" value="Maf"/>
    <property type="match status" value="1"/>
</dbReference>
<dbReference type="PANTHER" id="PTHR43213:SF5">
    <property type="entry name" value="BIFUNCTIONAL DTTP_UTP PYROPHOSPHATASE_METHYLTRANSFERASE PROTEIN-RELATED"/>
    <property type="match status" value="1"/>
</dbReference>
<keyword evidence="2 4" id="KW-0378">Hydrolase</keyword>
<comment type="caution">
    <text evidence="5">The sequence shown here is derived from an EMBL/GenBank/DDBJ whole genome shotgun (WGS) entry which is preliminary data.</text>
</comment>
<dbReference type="PIRSF" id="PIRSF006305">
    <property type="entry name" value="Maf"/>
    <property type="match status" value="1"/>
</dbReference>
<comment type="subcellular location">
    <subcellularLocation>
        <location evidence="4">Cytoplasm</location>
    </subcellularLocation>
</comment>
<evidence type="ECO:0000256" key="1">
    <source>
        <dbReference type="ARBA" id="ARBA00001968"/>
    </source>
</evidence>
<dbReference type="EC" id="3.6.1.9" evidence="4"/>
<keyword evidence="3 4" id="KW-0546">Nucleotide metabolism</keyword>
<proteinExistence type="inferred from homology"/>
<sequence length="207" mass="22405">MKRTEEDGNGMDDSATRMILASASPRRRDLLTQAGYAFDVVPSDVDETAFSADGHNSARYAEVLALAKARSVAAQHPDRIVLGADTIVDCAGEIIGKPVDERDAERITRKLFSRPHEVITGLALVRLADGVEIVRSDVTTVYPRTLSDEQIAGHLAGRTWEGKAGAYAIQETGDEFVERIEGSLTNVVGLPMELLEQALADIPHILP</sequence>
<name>A0AAW6TWZ9_9BACT</name>
<dbReference type="Gene3D" id="3.90.950.10">
    <property type="match status" value="1"/>
</dbReference>
<dbReference type="InterPro" id="IPR029001">
    <property type="entry name" value="ITPase-like_fam"/>
</dbReference>
<protein>
    <recommendedName>
        <fullName evidence="4">dTTP/UTP pyrophosphatase</fullName>
        <shortName evidence="4">dTTPase/UTPase</shortName>
        <ecNumber evidence="4">3.6.1.9</ecNumber>
    </recommendedName>
    <alternativeName>
        <fullName evidence="4">Nucleoside triphosphate pyrophosphatase</fullName>
    </alternativeName>
    <alternativeName>
        <fullName evidence="4">Nucleotide pyrophosphatase</fullName>
        <shortName evidence="4">Nucleotide PPase</shortName>
    </alternativeName>
</protein>
<dbReference type="SUPFAM" id="SSF52972">
    <property type="entry name" value="ITPase-like"/>
    <property type="match status" value="1"/>
</dbReference>
<comment type="similarity">
    <text evidence="4">Belongs to the Maf family. YhdE subfamily.</text>
</comment>
<dbReference type="Pfam" id="PF02545">
    <property type="entry name" value="Maf"/>
    <property type="match status" value="1"/>
</dbReference>
<dbReference type="Proteomes" id="UP001431776">
    <property type="component" value="Unassembled WGS sequence"/>
</dbReference>
<dbReference type="GO" id="GO:0047429">
    <property type="term" value="F:nucleoside triphosphate diphosphatase activity"/>
    <property type="evidence" value="ECO:0007669"/>
    <property type="project" value="UniProtKB-EC"/>
</dbReference>
<keyword evidence="6" id="KW-1185">Reference proteome</keyword>
<dbReference type="GO" id="GO:0009117">
    <property type="term" value="P:nucleotide metabolic process"/>
    <property type="evidence" value="ECO:0007669"/>
    <property type="project" value="UniProtKB-KW"/>
</dbReference>
<feature type="site" description="Important for substrate specificity" evidence="4">
    <location>
        <position position="170"/>
    </location>
</feature>
<organism evidence="5 6">
    <name type="scientific">Anaerobaca lacustris</name>
    <dbReference type="NCBI Taxonomy" id="3044600"/>
    <lineage>
        <taxon>Bacteria</taxon>
        <taxon>Pseudomonadati</taxon>
        <taxon>Planctomycetota</taxon>
        <taxon>Phycisphaerae</taxon>
        <taxon>Sedimentisphaerales</taxon>
        <taxon>Anaerobacaceae</taxon>
        <taxon>Anaerobaca</taxon>
    </lineage>
</organism>
<feature type="active site" description="Proton acceptor" evidence="4">
    <location>
        <position position="85"/>
    </location>
</feature>
<dbReference type="EMBL" id="JASCXX010000004">
    <property type="protein sequence ID" value="MDI6448406.1"/>
    <property type="molecule type" value="Genomic_DNA"/>
</dbReference>
<feature type="site" description="Important for substrate specificity" evidence="4">
    <location>
        <position position="26"/>
    </location>
</feature>
<dbReference type="GO" id="GO:0005737">
    <property type="term" value="C:cytoplasm"/>
    <property type="evidence" value="ECO:0007669"/>
    <property type="project" value="UniProtKB-SubCell"/>
</dbReference>